<dbReference type="AlphaFoldDB" id="A0A315ZNM1"/>
<dbReference type="Pfam" id="PF13338">
    <property type="entry name" value="AbiEi_4"/>
    <property type="match status" value="1"/>
</dbReference>
<gene>
    <name evidence="2" type="ORF">SAMN05216529_12235</name>
</gene>
<reference evidence="3" key="1">
    <citation type="submission" date="2017-07" db="EMBL/GenBank/DDBJ databases">
        <authorList>
            <person name="Varghese N."/>
            <person name="Submissions S."/>
        </authorList>
    </citation>
    <scope>NUCLEOTIDE SEQUENCE [LARGE SCALE GENOMIC DNA]</scope>
    <source>
        <strain evidence="3">NLAE-zl-C134</strain>
    </source>
</reference>
<proteinExistence type="predicted"/>
<sequence length="197" mass="22725">MSGVGKLDDLLKCSKGVITAKFAAAHGVHREYLSEFVRQGKLERISHGIYITPDVWEDKMLILQLRKEKMIYSHETALFLHGLTDKNPTVYCVTVPAGYHTSKLHQEGLIVHTVKKEFLELGICIKQTIFGNDVKTYNMERSICDILRDRHNRDITVMSNALKRYVKKQDKDLEQLMKCASFLRVEKVLRSYLDVLL</sequence>
<organism evidence="2 3">
    <name type="scientific">Faecalicatena contorta</name>
    <dbReference type="NCBI Taxonomy" id="39482"/>
    <lineage>
        <taxon>Bacteria</taxon>
        <taxon>Bacillati</taxon>
        <taxon>Bacillota</taxon>
        <taxon>Clostridia</taxon>
        <taxon>Lachnospirales</taxon>
        <taxon>Lachnospiraceae</taxon>
        <taxon>Faecalicatena</taxon>
    </lineage>
</organism>
<accession>A0A315ZNM1</accession>
<dbReference type="RefSeq" id="WP_109714553.1">
    <property type="nucleotide sequence ID" value="NZ_QGDS01000022.1"/>
</dbReference>
<dbReference type="OrthoDB" id="9801429at2"/>
<keyword evidence="3" id="KW-1185">Reference proteome</keyword>
<evidence type="ECO:0000259" key="1">
    <source>
        <dbReference type="Pfam" id="PF13338"/>
    </source>
</evidence>
<dbReference type="EMBL" id="UHJJ01000022">
    <property type="protein sequence ID" value="SUQ16146.1"/>
    <property type="molecule type" value="Genomic_DNA"/>
</dbReference>
<name>A0A315ZNM1_9FIRM</name>
<evidence type="ECO:0000313" key="2">
    <source>
        <dbReference type="EMBL" id="SUQ16146.1"/>
    </source>
</evidence>
<evidence type="ECO:0000313" key="3">
    <source>
        <dbReference type="Proteomes" id="UP000254051"/>
    </source>
</evidence>
<feature type="domain" description="AbiEi antitoxin N-terminal" evidence="1">
    <location>
        <begin position="7"/>
        <end position="51"/>
    </location>
</feature>
<dbReference type="Proteomes" id="UP000254051">
    <property type="component" value="Unassembled WGS sequence"/>
</dbReference>
<dbReference type="InterPro" id="IPR025159">
    <property type="entry name" value="AbiEi_N"/>
</dbReference>
<protein>
    <submittedName>
        <fullName evidence="2">Transcriptional regulator, AbiEi antitoxin, Type IV TA system</fullName>
    </submittedName>
</protein>